<dbReference type="Proteomes" id="UP000500938">
    <property type="component" value="Chromosome"/>
</dbReference>
<dbReference type="EMBL" id="CP053085">
    <property type="protein sequence ID" value="QJR35520.1"/>
    <property type="molecule type" value="Genomic_DNA"/>
</dbReference>
<dbReference type="InterPro" id="IPR018710">
    <property type="entry name" value="DUF2232"/>
</dbReference>
<feature type="transmembrane region" description="Helical" evidence="1">
    <location>
        <begin position="104"/>
        <end position="124"/>
    </location>
</feature>
<keyword evidence="1" id="KW-0472">Membrane</keyword>
<sequence>MTGAVASELAATAPQERGWRWFVLALVLMVLVTAAPAWPASLSLLAGAIRLLLPVEQFALLVLVAIASCAIIGWWSGGRLVVALLWAAGAGYVIWKVPLPFSGYGAFGRGWALTLGASFGLVCLVSPRRALLMRALGAIGVAAMITAAGFTTRTNGGNTLFDGPAQMLSREYQRRLGESLQSWRSRSDTESWRAFAQRFPEAADRANRMENLLVILAEPLSGAGSARGLIPGPLVSIAPALLALESLLALALGWAAYHRLSRVRIGPPLGALRDVRFNDQLVWGLVVGVTVLLLPTLAEWRTVGANLVCFFGSLYAFRGAGVLTWWIPDRLAVPALLALVVLVPILGPVWVVIAVLAVTFSLGLGDTWRDFRAGAQPRRPSPR</sequence>
<feature type="transmembrane region" description="Helical" evidence="1">
    <location>
        <begin position="304"/>
        <end position="328"/>
    </location>
</feature>
<keyword evidence="1" id="KW-1133">Transmembrane helix</keyword>
<accession>A0A6M4ILJ3</accession>
<proteinExistence type="predicted"/>
<feature type="transmembrane region" description="Helical" evidence="1">
    <location>
        <begin position="58"/>
        <end position="75"/>
    </location>
</feature>
<dbReference type="KEGG" id="ggr:HKW67_08375"/>
<reference evidence="2 3" key="1">
    <citation type="submission" date="2020-05" db="EMBL/GenBank/DDBJ databases">
        <title>Complete genome sequence of Gemmatimonas greenlandica TET16.</title>
        <authorList>
            <person name="Zeng Y."/>
        </authorList>
    </citation>
    <scope>NUCLEOTIDE SEQUENCE [LARGE SCALE GENOMIC DNA]</scope>
    <source>
        <strain evidence="2 3">TET16</strain>
    </source>
</reference>
<gene>
    <name evidence="2" type="ORF">HKW67_08375</name>
</gene>
<feature type="transmembrane region" description="Helical" evidence="1">
    <location>
        <begin position="131"/>
        <end position="150"/>
    </location>
</feature>
<feature type="transmembrane region" description="Helical" evidence="1">
    <location>
        <begin position="80"/>
        <end position="98"/>
    </location>
</feature>
<protein>
    <submittedName>
        <fullName evidence="2">DUF2232 domain-containing protein</fullName>
    </submittedName>
</protein>
<feature type="transmembrane region" description="Helical" evidence="1">
    <location>
        <begin position="237"/>
        <end position="260"/>
    </location>
</feature>
<feature type="transmembrane region" description="Helical" evidence="1">
    <location>
        <begin position="21"/>
        <end position="38"/>
    </location>
</feature>
<feature type="transmembrane region" description="Helical" evidence="1">
    <location>
        <begin position="281"/>
        <end position="298"/>
    </location>
</feature>
<evidence type="ECO:0000313" key="3">
    <source>
        <dbReference type="Proteomes" id="UP000500938"/>
    </source>
</evidence>
<keyword evidence="3" id="KW-1185">Reference proteome</keyword>
<organism evidence="2 3">
    <name type="scientific">Gemmatimonas groenlandica</name>
    <dbReference type="NCBI Taxonomy" id="2732249"/>
    <lineage>
        <taxon>Bacteria</taxon>
        <taxon>Pseudomonadati</taxon>
        <taxon>Gemmatimonadota</taxon>
        <taxon>Gemmatimonadia</taxon>
        <taxon>Gemmatimonadales</taxon>
        <taxon>Gemmatimonadaceae</taxon>
        <taxon>Gemmatimonas</taxon>
    </lineage>
</organism>
<dbReference type="AlphaFoldDB" id="A0A6M4ILJ3"/>
<dbReference type="Pfam" id="PF09991">
    <property type="entry name" value="DUF2232"/>
    <property type="match status" value="1"/>
</dbReference>
<name>A0A6M4ILJ3_9BACT</name>
<feature type="transmembrane region" description="Helical" evidence="1">
    <location>
        <begin position="335"/>
        <end position="362"/>
    </location>
</feature>
<dbReference type="RefSeq" id="WP_171224950.1">
    <property type="nucleotide sequence ID" value="NZ_CP053085.1"/>
</dbReference>
<evidence type="ECO:0000313" key="2">
    <source>
        <dbReference type="EMBL" id="QJR35520.1"/>
    </source>
</evidence>
<keyword evidence="1" id="KW-0812">Transmembrane</keyword>
<evidence type="ECO:0000256" key="1">
    <source>
        <dbReference type="SAM" id="Phobius"/>
    </source>
</evidence>